<dbReference type="Pfam" id="PF13616">
    <property type="entry name" value="Rotamase_3"/>
    <property type="match status" value="1"/>
</dbReference>
<dbReference type="InterPro" id="IPR046357">
    <property type="entry name" value="PPIase_dom_sf"/>
</dbReference>
<dbReference type="GO" id="GO:0005886">
    <property type="term" value="C:plasma membrane"/>
    <property type="evidence" value="ECO:0007669"/>
    <property type="project" value="UniProtKB-SubCell"/>
</dbReference>
<keyword evidence="2" id="KW-1003">Cell membrane</keyword>
<evidence type="ECO:0000256" key="6">
    <source>
        <dbReference type="ARBA" id="ARBA00023136"/>
    </source>
</evidence>
<dbReference type="Pfam" id="PF13624">
    <property type="entry name" value="SurA_N_3"/>
    <property type="match status" value="1"/>
</dbReference>
<dbReference type="Gene3D" id="1.10.4030.10">
    <property type="entry name" value="Porin chaperone SurA, peptide-binding domain"/>
    <property type="match status" value="1"/>
</dbReference>
<keyword evidence="11 13" id="KW-0413">Isomerase</keyword>
<dbReference type="InterPro" id="IPR027304">
    <property type="entry name" value="Trigger_fact/SurA_dom_sf"/>
</dbReference>
<dbReference type="PATRIC" id="fig|413882.6.peg.2159"/>
<evidence type="ECO:0000256" key="5">
    <source>
        <dbReference type="ARBA" id="ARBA00022989"/>
    </source>
</evidence>
<evidence type="ECO:0000256" key="10">
    <source>
        <dbReference type="ARBA" id="ARBA00042775"/>
    </source>
</evidence>
<evidence type="ECO:0000313" key="14">
    <source>
        <dbReference type="Proteomes" id="UP000035352"/>
    </source>
</evidence>
<dbReference type="PANTHER" id="PTHR47529:SF1">
    <property type="entry name" value="PERIPLASMIC CHAPERONE PPID"/>
    <property type="match status" value="1"/>
</dbReference>
<dbReference type="InterPro" id="IPR000297">
    <property type="entry name" value="PPIase_PpiC"/>
</dbReference>
<keyword evidence="11" id="KW-0697">Rotamase</keyword>
<dbReference type="GO" id="GO:0003755">
    <property type="term" value="F:peptidyl-prolyl cis-trans isomerase activity"/>
    <property type="evidence" value="ECO:0007669"/>
    <property type="project" value="UniProtKB-KW"/>
</dbReference>
<protein>
    <recommendedName>
        <fullName evidence="9">Periplasmic chaperone PpiD</fullName>
    </recommendedName>
    <alternativeName>
        <fullName evidence="10">Periplasmic folding chaperone</fullName>
    </alternativeName>
</protein>
<evidence type="ECO:0000256" key="3">
    <source>
        <dbReference type="ARBA" id="ARBA00022519"/>
    </source>
</evidence>
<keyword evidence="3" id="KW-0997">Cell inner membrane</keyword>
<keyword evidence="6" id="KW-0472">Membrane</keyword>
<proteinExistence type="inferred from homology"/>
<evidence type="ECO:0000259" key="12">
    <source>
        <dbReference type="PROSITE" id="PS50198"/>
    </source>
</evidence>
<evidence type="ECO:0000256" key="1">
    <source>
        <dbReference type="ARBA" id="ARBA00004382"/>
    </source>
</evidence>
<evidence type="ECO:0000256" key="11">
    <source>
        <dbReference type="PROSITE-ProRule" id="PRU00278"/>
    </source>
</evidence>
<dbReference type="InterPro" id="IPR052029">
    <property type="entry name" value="PpiD_chaperone"/>
</dbReference>
<dbReference type="EMBL" id="CP011371">
    <property type="protein sequence ID" value="AKJ28746.1"/>
    <property type="molecule type" value="Genomic_DNA"/>
</dbReference>
<keyword evidence="5" id="KW-1133">Transmembrane helix</keyword>
<dbReference type="SUPFAM" id="SSF109998">
    <property type="entry name" value="Triger factor/SurA peptide-binding domain-like"/>
    <property type="match status" value="1"/>
</dbReference>
<evidence type="ECO:0000256" key="7">
    <source>
        <dbReference type="ARBA" id="ARBA00023186"/>
    </source>
</evidence>
<evidence type="ECO:0000256" key="4">
    <source>
        <dbReference type="ARBA" id="ARBA00022692"/>
    </source>
</evidence>
<dbReference type="SUPFAM" id="SSF54534">
    <property type="entry name" value="FKBP-like"/>
    <property type="match status" value="1"/>
</dbReference>
<comment type="subcellular location">
    <subcellularLocation>
        <location evidence="1">Cell inner membrane</location>
        <topology evidence="1">Single-pass type II membrane protein</topology>
        <orientation evidence="1">Periplasmic side</orientation>
    </subcellularLocation>
</comment>
<dbReference type="Proteomes" id="UP000035352">
    <property type="component" value="Chromosome"/>
</dbReference>
<evidence type="ECO:0000313" key="13">
    <source>
        <dbReference type="EMBL" id="AKJ28746.1"/>
    </source>
</evidence>
<feature type="domain" description="PpiC" evidence="12">
    <location>
        <begin position="266"/>
        <end position="369"/>
    </location>
</feature>
<keyword evidence="14" id="KW-1185">Reference proteome</keyword>
<keyword evidence="7" id="KW-0143">Chaperone</keyword>
<evidence type="ECO:0000256" key="9">
    <source>
        <dbReference type="ARBA" id="ARBA00040743"/>
    </source>
</evidence>
<evidence type="ECO:0000256" key="8">
    <source>
        <dbReference type="ARBA" id="ARBA00038408"/>
    </source>
</evidence>
<accession>A0A0G3BMX0</accession>
<reference evidence="13 14" key="1">
    <citation type="submission" date="2015-05" db="EMBL/GenBank/DDBJ databases">
        <authorList>
            <person name="Tang B."/>
            <person name="Yu Y."/>
        </authorList>
    </citation>
    <scope>NUCLEOTIDE SEQUENCE [LARGE SCALE GENOMIC DNA]</scope>
    <source>
        <strain evidence="13 14">DSM 7029</strain>
    </source>
</reference>
<sequence>MFDFVRNNTRILFFVLLLLIIPSFVFFGVEGYSQFREGAKTVAEVAGQDITEAELEAAHRNQVERMRAQMPGIDSKMFDTPEMRRQTLEALVRERVMLTAADKQHLVTSDERLQRIFATDPQLAFLRKPDGTLNRDILAAQGMSPQGFEQRLRQDLSLRQVMLGVSDSTMASKTVTETALDAFMQQRDVQVARFEAKDYLAKVNPTDADLEAYYKDPKNVAQFQTQEQVKIEYVVLDLESVKKGITVPEDELRNYYKENEARYSTPEERRASHILIKADKGAPAAQRDAAKAKAEKLLAELKQNPDRFAELAKQNSEDPGSAANGGDLEFFGRGAMVKPFEEAAFTLKQGEISPVVETDFGFHIIRVTGARGGDKKSFEAVKAEIEDEVRTQQAQKRYAEVAEQFSNMVYEQTDALKPVADKLQLPLQTADKVTRTPGPGAQGVLANPKLLAALFTTEAISSKRNTEALEVAPSQLVAARVVEHQPARTLPLEEVKPRVREALVARQAAEMARKEGEAKLAAWQKAPAEANLPPAVKVSRLQPGGQSREVVEAALKAKTDKLPSWVGVDLGPQGYAVVRINSVAGRAEVPAADQLPRQYAQAWGAAEAQAYYEALKKRYKTEITYDPKAAPAP</sequence>
<gene>
    <name evidence="13" type="primary">ppiD</name>
    <name evidence="13" type="ORF">AAW51_2055</name>
</gene>
<name>A0A0G3BMX0_9BURK</name>
<dbReference type="PANTHER" id="PTHR47529">
    <property type="entry name" value="PEPTIDYL-PROLYL CIS-TRANS ISOMERASE D"/>
    <property type="match status" value="1"/>
</dbReference>
<dbReference type="PROSITE" id="PS50198">
    <property type="entry name" value="PPIC_PPIASE_2"/>
    <property type="match status" value="1"/>
</dbReference>
<comment type="similarity">
    <text evidence="8">Belongs to the PpiD chaperone family.</text>
</comment>
<evidence type="ECO:0000256" key="2">
    <source>
        <dbReference type="ARBA" id="ARBA00022475"/>
    </source>
</evidence>
<dbReference type="AlphaFoldDB" id="A0A0G3BMX0"/>
<dbReference type="KEGG" id="pbh:AAW51_2055"/>
<dbReference type="STRING" id="413882.AAW51_2055"/>
<dbReference type="Gene3D" id="3.10.50.40">
    <property type="match status" value="1"/>
</dbReference>
<dbReference type="OrthoDB" id="9812372at2"/>
<organism evidence="13 14">
    <name type="scientific">Caldimonas brevitalea</name>
    <dbReference type="NCBI Taxonomy" id="413882"/>
    <lineage>
        <taxon>Bacteria</taxon>
        <taxon>Pseudomonadati</taxon>
        <taxon>Pseudomonadota</taxon>
        <taxon>Betaproteobacteria</taxon>
        <taxon>Burkholderiales</taxon>
        <taxon>Sphaerotilaceae</taxon>
        <taxon>Caldimonas</taxon>
    </lineage>
</organism>
<keyword evidence="4" id="KW-0812">Transmembrane</keyword>
<dbReference type="RefSeq" id="WP_047194544.1">
    <property type="nucleotide sequence ID" value="NZ_CP011371.1"/>
</dbReference>